<protein>
    <recommendedName>
        <fullName evidence="3">BrnT family toxin</fullName>
    </recommendedName>
</protein>
<dbReference type="Proteomes" id="UP000177698">
    <property type="component" value="Unassembled WGS sequence"/>
</dbReference>
<reference evidence="1 2" key="1">
    <citation type="journal article" date="2016" name="Nat. Commun.">
        <title>Thousands of microbial genomes shed light on interconnected biogeochemical processes in an aquifer system.</title>
        <authorList>
            <person name="Anantharaman K."/>
            <person name="Brown C.T."/>
            <person name="Hug L.A."/>
            <person name="Sharon I."/>
            <person name="Castelle C.J."/>
            <person name="Probst A.J."/>
            <person name="Thomas B.C."/>
            <person name="Singh A."/>
            <person name="Wilkins M.J."/>
            <person name="Karaoz U."/>
            <person name="Brodie E.L."/>
            <person name="Williams K.H."/>
            <person name="Hubbard S.S."/>
            <person name="Banfield J.F."/>
        </authorList>
    </citation>
    <scope>NUCLEOTIDE SEQUENCE [LARGE SCALE GENOMIC DNA]</scope>
</reference>
<sequence length="101" mass="12224">MKIIPEPLEFEWDKGNTDKIFKKHKVKDKETEEVFKNGDFIIFDDQRHSQFEQRYGAYGIINTRRLLSIAFTIRNKKVRVITARDMSRIERRSYEKLKKNT</sequence>
<accession>A0A1F7IG10</accession>
<proteinExistence type="predicted"/>
<dbReference type="Pfam" id="PF04365">
    <property type="entry name" value="BrnT_toxin"/>
    <property type="match status" value="1"/>
</dbReference>
<name>A0A1F7IG10_9BACT</name>
<evidence type="ECO:0000313" key="2">
    <source>
        <dbReference type="Proteomes" id="UP000177698"/>
    </source>
</evidence>
<organism evidence="1 2">
    <name type="scientific">Candidatus Roizmanbacteria bacterium RIFCSPLOWO2_01_FULL_37_12</name>
    <dbReference type="NCBI Taxonomy" id="1802056"/>
    <lineage>
        <taxon>Bacteria</taxon>
        <taxon>Candidatus Roizmaniibacteriota</taxon>
    </lineage>
</organism>
<gene>
    <name evidence="1" type="ORF">A2954_04855</name>
</gene>
<dbReference type="EMBL" id="MGAG01000003">
    <property type="protein sequence ID" value="OGK42308.1"/>
    <property type="molecule type" value="Genomic_DNA"/>
</dbReference>
<dbReference type="AlphaFoldDB" id="A0A1F7IG10"/>
<dbReference type="InterPro" id="IPR007460">
    <property type="entry name" value="BrnT_toxin"/>
</dbReference>
<comment type="caution">
    <text evidence="1">The sequence shown here is derived from an EMBL/GenBank/DDBJ whole genome shotgun (WGS) entry which is preliminary data.</text>
</comment>
<dbReference type="STRING" id="1802056.A2954_04855"/>
<evidence type="ECO:0008006" key="3">
    <source>
        <dbReference type="Google" id="ProtNLM"/>
    </source>
</evidence>
<dbReference type="Gene3D" id="3.10.450.530">
    <property type="entry name" value="Ribonuclease toxin, BrnT, of type II toxin-antitoxin system"/>
    <property type="match status" value="1"/>
</dbReference>
<dbReference type="InterPro" id="IPR038573">
    <property type="entry name" value="BrnT_sf"/>
</dbReference>
<evidence type="ECO:0000313" key="1">
    <source>
        <dbReference type="EMBL" id="OGK42308.1"/>
    </source>
</evidence>